<feature type="compositionally biased region" description="Acidic residues" evidence="1">
    <location>
        <begin position="10"/>
        <end position="24"/>
    </location>
</feature>
<reference evidence="2 3" key="1">
    <citation type="journal article" date="2020" name="Nature">
        <title>Six reference-quality genomes reveal evolution of bat adaptations.</title>
        <authorList>
            <person name="Jebb D."/>
            <person name="Huang Z."/>
            <person name="Pippel M."/>
            <person name="Hughes G.M."/>
            <person name="Lavrichenko K."/>
            <person name="Devanna P."/>
            <person name="Winkler S."/>
            <person name="Jermiin L.S."/>
            <person name="Skirmuntt E.C."/>
            <person name="Katzourakis A."/>
            <person name="Burkitt-Gray L."/>
            <person name="Ray D.A."/>
            <person name="Sullivan K.A.M."/>
            <person name="Roscito J.G."/>
            <person name="Kirilenko B.M."/>
            <person name="Davalos L.M."/>
            <person name="Corthals A.P."/>
            <person name="Power M.L."/>
            <person name="Jones G."/>
            <person name="Ransome R.D."/>
            <person name="Dechmann D.K.N."/>
            <person name="Locatelli A.G."/>
            <person name="Puechmaille S.J."/>
            <person name="Fedrigo O."/>
            <person name="Jarvis E.D."/>
            <person name="Hiller M."/>
            <person name="Vernes S.C."/>
            <person name="Myers E.W."/>
            <person name="Teeling E.C."/>
        </authorList>
    </citation>
    <scope>NUCLEOTIDE SEQUENCE [LARGE SCALE GENOMIC DNA]</scope>
    <source>
        <strain evidence="2">Bat1K_MPI-CBG_1</strain>
    </source>
</reference>
<feature type="compositionally biased region" description="Polar residues" evidence="1">
    <location>
        <begin position="119"/>
        <end position="128"/>
    </location>
</feature>
<name>A0A834EVH4_9CHIR</name>
<feature type="region of interest" description="Disordered" evidence="1">
    <location>
        <begin position="1"/>
        <end position="33"/>
    </location>
</feature>
<comment type="caution">
    <text evidence="2">The sequence shown here is derived from an EMBL/GenBank/DDBJ whole genome shotgun (WGS) entry which is preliminary data.</text>
</comment>
<dbReference type="Proteomes" id="UP000664940">
    <property type="component" value="Unassembled WGS sequence"/>
</dbReference>
<dbReference type="AlphaFoldDB" id="A0A834EVH4"/>
<evidence type="ECO:0000313" key="3">
    <source>
        <dbReference type="Proteomes" id="UP000664940"/>
    </source>
</evidence>
<feature type="region of interest" description="Disordered" evidence="1">
    <location>
        <begin position="83"/>
        <end position="159"/>
    </location>
</feature>
<feature type="compositionally biased region" description="Basic and acidic residues" evidence="1">
    <location>
        <begin position="100"/>
        <end position="115"/>
    </location>
</feature>
<dbReference type="EMBL" id="JABVXQ010000001">
    <property type="protein sequence ID" value="KAF6130836.1"/>
    <property type="molecule type" value="Genomic_DNA"/>
</dbReference>
<sequence>MSGRSRENCISEDEEEEEEAEEETVPYGDFRFSTGDMAHHSSVTFESCSRRTKGWNEMTAGSEWEAVGVALYGDSAHALTQGSRTAVTDSEVAQVARTPGSHERRGCESRQEQPRAHSAQPTAQQEQQHLFREVHLQSSPWQEPAQTPEPAVESPRPGYCTYASMDRGVQIAF</sequence>
<proteinExistence type="predicted"/>
<organism evidence="2 3">
    <name type="scientific">Phyllostomus discolor</name>
    <name type="common">pale spear-nosed bat</name>
    <dbReference type="NCBI Taxonomy" id="89673"/>
    <lineage>
        <taxon>Eukaryota</taxon>
        <taxon>Metazoa</taxon>
        <taxon>Chordata</taxon>
        <taxon>Craniata</taxon>
        <taxon>Vertebrata</taxon>
        <taxon>Euteleostomi</taxon>
        <taxon>Mammalia</taxon>
        <taxon>Eutheria</taxon>
        <taxon>Laurasiatheria</taxon>
        <taxon>Chiroptera</taxon>
        <taxon>Yangochiroptera</taxon>
        <taxon>Phyllostomidae</taxon>
        <taxon>Phyllostominae</taxon>
        <taxon>Phyllostomus</taxon>
    </lineage>
</organism>
<evidence type="ECO:0000313" key="2">
    <source>
        <dbReference type="EMBL" id="KAF6130836.1"/>
    </source>
</evidence>
<protein>
    <submittedName>
        <fullName evidence="2">Uncharacterized protein</fullName>
    </submittedName>
</protein>
<evidence type="ECO:0000256" key="1">
    <source>
        <dbReference type="SAM" id="MobiDB-lite"/>
    </source>
</evidence>
<feature type="compositionally biased region" description="Polar residues" evidence="1">
    <location>
        <begin position="136"/>
        <end position="145"/>
    </location>
</feature>
<gene>
    <name evidence="2" type="ORF">HJG60_007809</name>
</gene>
<accession>A0A834EVH4</accession>